<dbReference type="Proteomes" id="UP000214355">
    <property type="component" value="Chromosome I"/>
</dbReference>
<comment type="catalytic activity">
    <reaction evidence="2 8">
        <text>Release of an N-terminal amino acid, preferentially leucine, but not glutamic or aspartic acids.</text>
        <dbReference type="EC" id="3.4.11.10"/>
    </reaction>
</comment>
<evidence type="ECO:0000256" key="5">
    <source>
        <dbReference type="ARBA" id="ARBA00022670"/>
    </source>
</evidence>
<dbReference type="Pfam" id="PF00883">
    <property type="entry name" value="Peptidase_M17"/>
    <property type="match status" value="1"/>
</dbReference>
<feature type="binding site" evidence="8">
    <location>
        <position position="268"/>
    </location>
    <ligand>
        <name>Mn(2+)</name>
        <dbReference type="ChEBI" id="CHEBI:29035"/>
        <label>2</label>
    </ligand>
</feature>
<dbReference type="STRING" id="131112.SAMN04489737_1510"/>
<dbReference type="HAMAP" id="MF_00181">
    <property type="entry name" value="Cytosol_peptidase_M17"/>
    <property type="match status" value="1"/>
</dbReference>
<dbReference type="InterPro" id="IPR043472">
    <property type="entry name" value="Macro_dom-like"/>
</dbReference>
<comment type="function">
    <text evidence="7 8">Presumably involved in the processing and regular turnover of intracellular proteins. Catalyzes the removal of unsubstituted N-terminal amino acids from various peptides.</text>
</comment>
<feature type="binding site" evidence="8">
    <location>
        <position position="329"/>
    </location>
    <ligand>
        <name>Mn(2+)</name>
        <dbReference type="ChEBI" id="CHEBI:29035"/>
        <label>1</label>
    </ligand>
</feature>
<keyword evidence="6 8" id="KW-0378">Hydrolase</keyword>
<accession>A0A1H2LKZ6</accession>
<feature type="binding site" evidence="8">
    <location>
        <position position="250"/>
    </location>
    <ligand>
        <name>Mn(2+)</name>
        <dbReference type="ChEBI" id="CHEBI:29035"/>
        <label>1</label>
    </ligand>
</feature>
<keyword evidence="11" id="KW-1185">Reference proteome</keyword>
<dbReference type="CDD" id="cd00433">
    <property type="entry name" value="Peptidase_M17"/>
    <property type="match status" value="1"/>
</dbReference>
<proteinExistence type="inferred from homology"/>
<reference evidence="11" key="1">
    <citation type="submission" date="2016-10" db="EMBL/GenBank/DDBJ databases">
        <authorList>
            <person name="Varghese N."/>
            <person name="Submissions S."/>
        </authorList>
    </citation>
    <scope>NUCLEOTIDE SEQUENCE [LARGE SCALE GENOMIC DNA]</scope>
    <source>
        <strain evidence="11">DSM 10002</strain>
    </source>
</reference>
<dbReference type="GeneID" id="65345237"/>
<evidence type="ECO:0000256" key="7">
    <source>
        <dbReference type="ARBA" id="ARBA00049972"/>
    </source>
</evidence>
<feature type="active site" evidence="8">
    <location>
        <position position="257"/>
    </location>
</feature>
<keyword evidence="4 8" id="KW-0031">Aminopeptidase</keyword>
<evidence type="ECO:0000313" key="10">
    <source>
        <dbReference type="EMBL" id="SDU81415.1"/>
    </source>
</evidence>
<sequence length="474" mass="49732">MTNFEISAHLDIHANLALAVAKKDDSLVIVSPVPDDFAANVVQSLTTIGFDAKALSTTTIVNPADSSKIVLAVGLCEEHATESLRHMAGAATRATAGHGSLTISFPHETAQQAGAIVEGAALGAYVFDAYKKPAKEPVESIVVVSDHTDETIRDHALVLAEAVNAVRDLENTTPNFLNPVTFADHAVKVAQAAGLNVKVYADEELETEKLAGLLQVGRGSASAPRLVRVEYKPENAEGFTALVGKGITFDTGGYSLKPSSVITDMKTDMTGAATVLHAAIAAANLGIKRHVVAWLCLAENMVSGSAGRPDDVIVYRNGLSVEINNTDAEGRLVMADGLIMGCEENPDEIIDIATLTGAQIVALGNRTTGIMGTETVRDAIVAAANEAGEPAWPMPLPAELRSSLDSDCADMKNSGSRPGGMLVAGLFLKEFVGDTPWAHIDIAGPSFNHEAAWGYQPKGATGVMLRTLVEHLAR</sequence>
<dbReference type="EMBL" id="LT629804">
    <property type="protein sequence ID" value="SDU81415.1"/>
    <property type="molecule type" value="Genomic_DNA"/>
</dbReference>
<dbReference type="PRINTS" id="PR00481">
    <property type="entry name" value="LAMNOPPTDASE"/>
</dbReference>
<dbReference type="InterPro" id="IPR008283">
    <property type="entry name" value="Peptidase_M17_N"/>
</dbReference>
<feature type="binding site" evidence="8">
    <location>
        <position position="329"/>
    </location>
    <ligand>
        <name>Mn(2+)</name>
        <dbReference type="ChEBI" id="CHEBI:29035"/>
        <label>2</label>
    </ligand>
</feature>
<evidence type="ECO:0000256" key="8">
    <source>
        <dbReference type="HAMAP-Rule" id="MF_00181"/>
    </source>
</evidence>
<organism evidence="10 11">
    <name type="scientific">Arcanobacterium phocae</name>
    <dbReference type="NCBI Taxonomy" id="131112"/>
    <lineage>
        <taxon>Bacteria</taxon>
        <taxon>Bacillati</taxon>
        <taxon>Actinomycetota</taxon>
        <taxon>Actinomycetes</taxon>
        <taxon>Actinomycetales</taxon>
        <taxon>Actinomycetaceae</taxon>
        <taxon>Arcanobacterium</taxon>
    </lineage>
</organism>
<dbReference type="AlphaFoldDB" id="A0A1H2LKZ6"/>
<dbReference type="PANTHER" id="PTHR11963:SF23">
    <property type="entry name" value="CYTOSOL AMINOPEPTIDASE"/>
    <property type="match status" value="1"/>
</dbReference>
<dbReference type="Gene3D" id="3.40.630.10">
    <property type="entry name" value="Zn peptidases"/>
    <property type="match status" value="1"/>
</dbReference>
<keyword evidence="8" id="KW-0479">Metal-binding</keyword>
<dbReference type="PROSITE" id="PS00631">
    <property type="entry name" value="CYTOSOL_AP"/>
    <property type="match status" value="1"/>
</dbReference>
<dbReference type="InterPro" id="IPR023042">
    <property type="entry name" value="Peptidase_M17_leu_NH2_pept"/>
</dbReference>
<evidence type="ECO:0000256" key="6">
    <source>
        <dbReference type="ARBA" id="ARBA00022801"/>
    </source>
</evidence>
<dbReference type="GO" id="GO:0030145">
    <property type="term" value="F:manganese ion binding"/>
    <property type="evidence" value="ECO:0007669"/>
    <property type="project" value="UniProtKB-UniRule"/>
</dbReference>
<comment type="cofactor">
    <cofactor evidence="8">
        <name>Mn(2+)</name>
        <dbReference type="ChEBI" id="CHEBI:29035"/>
    </cofactor>
    <text evidence="8">Binds 2 manganese ions per subunit.</text>
</comment>
<feature type="binding site" evidence="8">
    <location>
        <position position="245"/>
    </location>
    <ligand>
        <name>Mn(2+)</name>
        <dbReference type="ChEBI" id="CHEBI:29035"/>
        <label>2</label>
    </ligand>
</feature>
<dbReference type="InterPro" id="IPR011356">
    <property type="entry name" value="Leucine_aapep/pepB"/>
</dbReference>
<evidence type="ECO:0000256" key="2">
    <source>
        <dbReference type="ARBA" id="ARBA00000967"/>
    </source>
</evidence>
<dbReference type="SUPFAM" id="SSF52949">
    <property type="entry name" value="Macro domain-like"/>
    <property type="match status" value="1"/>
</dbReference>
<keyword evidence="5 8" id="KW-0645">Protease</keyword>
<keyword evidence="8" id="KW-0963">Cytoplasm</keyword>
<dbReference type="EC" id="3.4.11.1" evidence="8"/>
<dbReference type="GO" id="GO:0006508">
    <property type="term" value="P:proteolysis"/>
    <property type="evidence" value="ECO:0007669"/>
    <property type="project" value="UniProtKB-KW"/>
</dbReference>
<gene>
    <name evidence="8" type="primary">pepA</name>
    <name evidence="10" type="ORF">SAMN04489737_1510</name>
</gene>
<evidence type="ECO:0000313" key="11">
    <source>
        <dbReference type="Proteomes" id="UP000214355"/>
    </source>
</evidence>
<keyword evidence="8" id="KW-0464">Manganese</keyword>
<dbReference type="Pfam" id="PF02789">
    <property type="entry name" value="Peptidase_M17_N"/>
    <property type="match status" value="1"/>
</dbReference>
<comment type="similarity">
    <text evidence="3 8">Belongs to the peptidase M17 family.</text>
</comment>
<dbReference type="EC" id="3.4.11.10" evidence="8"/>
<evidence type="ECO:0000256" key="1">
    <source>
        <dbReference type="ARBA" id="ARBA00000135"/>
    </source>
</evidence>
<comment type="catalytic activity">
    <reaction evidence="1 8">
        <text>Release of an N-terminal amino acid, Xaa-|-Yaa-, in which Xaa is preferably Leu, but may be other amino acids including Pro although not Arg or Lys, and Yaa may be Pro. Amino acid amides and methyl esters are also readily hydrolyzed, but rates on arylamides are exceedingly low.</text>
        <dbReference type="EC" id="3.4.11.1"/>
    </reaction>
</comment>
<dbReference type="GO" id="GO:0070006">
    <property type="term" value="F:metalloaminopeptidase activity"/>
    <property type="evidence" value="ECO:0007669"/>
    <property type="project" value="InterPro"/>
</dbReference>
<protein>
    <recommendedName>
        <fullName evidence="8">Probable cytosol aminopeptidase</fullName>
        <ecNumber evidence="8">3.4.11.1</ecNumber>
    </recommendedName>
    <alternativeName>
        <fullName evidence="8">Leucine aminopeptidase</fullName>
        <shortName evidence="8">LAP</shortName>
        <ecNumber evidence="8">3.4.11.10</ecNumber>
    </alternativeName>
    <alternativeName>
        <fullName evidence="8">Leucyl aminopeptidase</fullName>
    </alternativeName>
</protein>
<feature type="binding site" evidence="8">
    <location>
        <position position="250"/>
    </location>
    <ligand>
        <name>Mn(2+)</name>
        <dbReference type="ChEBI" id="CHEBI:29035"/>
        <label>2</label>
    </ligand>
</feature>
<dbReference type="PANTHER" id="PTHR11963">
    <property type="entry name" value="LEUCINE AMINOPEPTIDASE-RELATED"/>
    <property type="match status" value="1"/>
</dbReference>
<evidence type="ECO:0000256" key="3">
    <source>
        <dbReference type="ARBA" id="ARBA00009528"/>
    </source>
</evidence>
<feature type="active site" evidence="8">
    <location>
        <position position="331"/>
    </location>
</feature>
<name>A0A1H2LKZ6_9ACTO</name>
<dbReference type="InterPro" id="IPR000819">
    <property type="entry name" value="Peptidase_M17_C"/>
</dbReference>
<dbReference type="SUPFAM" id="SSF53187">
    <property type="entry name" value="Zn-dependent exopeptidases"/>
    <property type="match status" value="1"/>
</dbReference>
<feature type="binding site" evidence="8">
    <location>
        <position position="327"/>
    </location>
    <ligand>
        <name>Mn(2+)</name>
        <dbReference type="ChEBI" id="CHEBI:29035"/>
        <label>1</label>
    </ligand>
</feature>
<dbReference type="OrthoDB" id="9809354at2"/>
<evidence type="ECO:0000256" key="4">
    <source>
        <dbReference type="ARBA" id="ARBA00022438"/>
    </source>
</evidence>
<comment type="subcellular location">
    <subcellularLocation>
        <location evidence="8">Cytoplasm</location>
    </subcellularLocation>
</comment>
<dbReference type="RefSeq" id="WP_091281766.1">
    <property type="nucleotide sequence ID" value="NZ_JABAPH010000001.1"/>
</dbReference>
<dbReference type="Gene3D" id="3.40.220.10">
    <property type="entry name" value="Leucine Aminopeptidase, subunit E, domain 1"/>
    <property type="match status" value="1"/>
</dbReference>
<dbReference type="GO" id="GO:0005737">
    <property type="term" value="C:cytoplasm"/>
    <property type="evidence" value="ECO:0007669"/>
    <property type="project" value="UniProtKB-SubCell"/>
</dbReference>
<dbReference type="NCBIfam" id="NF002073">
    <property type="entry name" value="PRK00913.1-2"/>
    <property type="match status" value="1"/>
</dbReference>
<evidence type="ECO:0000259" key="9">
    <source>
        <dbReference type="PROSITE" id="PS00631"/>
    </source>
</evidence>
<feature type="domain" description="Cytosol aminopeptidase" evidence="9">
    <location>
        <begin position="325"/>
        <end position="332"/>
    </location>
</feature>